<evidence type="ECO:0000256" key="1">
    <source>
        <dbReference type="ARBA" id="ARBA00006484"/>
    </source>
</evidence>
<name>A0AAJ7BPZ1_CEPCN</name>
<dbReference type="InterPro" id="IPR036291">
    <property type="entry name" value="NAD(P)-bd_dom_sf"/>
</dbReference>
<dbReference type="InterPro" id="IPR020904">
    <property type="entry name" value="Sc_DH/Rdtase_CS"/>
</dbReference>
<dbReference type="InterPro" id="IPR045313">
    <property type="entry name" value="CBR1-like"/>
</dbReference>
<evidence type="ECO:0000313" key="5">
    <source>
        <dbReference type="Proteomes" id="UP000694920"/>
    </source>
</evidence>
<dbReference type="PRINTS" id="PR00081">
    <property type="entry name" value="GDHRDH"/>
</dbReference>
<dbReference type="GO" id="GO:0004090">
    <property type="term" value="F:carbonyl reductase (NADPH) activity"/>
    <property type="evidence" value="ECO:0007669"/>
    <property type="project" value="UniProtKB-EC"/>
</dbReference>
<comment type="similarity">
    <text evidence="1">Belongs to the short-chain dehydrogenases/reductases (SDR) family.</text>
</comment>
<evidence type="ECO:0000256" key="4">
    <source>
        <dbReference type="ARBA" id="ARBA00026118"/>
    </source>
</evidence>
<evidence type="ECO:0000256" key="3">
    <source>
        <dbReference type="ARBA" id="ARBA00023002"/>
    </source>
</evidence>
<dbReference type="PANTHER" id="PTHR43963">
    <property type="entry name" value="CARBONYL REDUCTASE 1-RELATED"/>
    <property type="match status" value="1"/>
</dbReference>
<sequence length="290" mass="31851">MTRIAVVTGGNKGIGFCIVKQLCQKFNGIVYLTARNTNLGQAAVTELEKLGLKPHFHQLDVSDDDSVNVFKEYLSKTYNRLDILINNAAIAFKMDATDPFGIQAEETLKINYFGLKKVCNALYPLLKPHARVVHLSSGAGHLSKIPGASLRAKLSDPDLTEEDLDKLMNDFISSAKAGTHVEAGWPQSAYSVSKVGVSTLTRIHQKLFDKDAREDLVVNSVHPGFVDTDMTSHGRSSAFSRYRASMMTPDRGAQAPVYLALLPPNTDIKGKYIWSDNTVVDWLAESTPPL</sequence>
<evidence type="ECO:0000313" key="6">
    <source>
        <dbReference type="RefSeq" id="XP_015590915.1"/>
    </source>
</evidence>
<reference evidence="6" key="1">
    <citation type="submission" date="2025-08" db="UniProtKB">
        <authorList>
            <consortium name="RefSeq"/>
        </authorList>
    </citation>
    <scope>IDENTIFICATION</scope>
</reference>
<dbReference type="CDD" id="cd05324">
    <property type="entry name" value="carb_red_PTCR-like_SDR_c"/>
    <property type="match status" value="1"/>
</dbReference>
<dbReference type="InterPro" id="IPR002347">
    <property type="entry name" value="SDR_fam"/>
</dbReference>
<accession>A0AAJ7BPZ1</accession>
<keyword evidence="2" id="KW-0521">NADP</keyword>
<keyword evidence="3" id="KW-0560">Oxidoreductase</keyword>
<dbReference type="Proteomes" id="UP000694920">
    <property type="component" value="Unplaced"/>
</dbReference>
<dbReference type="AlphaFoldDB" id="A0AAJ7BPZ1"/>
<dbReference type="EC" id="1.1.1.184" evidence="4"/>
<protein>
    <recommendedName>
        <fullName evidence="4">carbonyl reductase (NADPH)</fullName>
        <ecNumber evidence="4">1.1.1.184</ecNumber>
    </recommendedName>
</protein>
<organism evidence="5 6">
    <name type="scientific">Cephus cinctus</name>
    <name type="common">Wheat stem sawfly</name>
    <dbReference type="NCBI Taxonomy" id="211228"/>
    <lineage>
        <taxon>Eukaryota</taxon>
        <taxon>Metazoa</taxon>
        <taxon>Ecdysozoa</taxon>
        <taxon>Arthropoda</taxon>
        <taxon>Hexapoda</taxon>
        <taxon>Insecta</taxon>
        <taxon>Pterygota</taxon>
        <taxon>Neoptera</taxon>
        <taxon>Endopterygota</taxon>
        <taxon>Hymenoptera</taxon>
        <taxon>Cephoidea</taxon>
        <taxon>Cephidae</taxon>
        <taxon>Cephus</taxon>
    </lineage>
</organism>
<dbReference type="PANTHER" id="PTHR43963:SF4">
    <property type="entry name" value="CARBONYL REDUCTASE (NADPH)"/>
    <property type="match status" value="1"/>
</dbReference>
<dbReference type="Gene3D" id="3.40.50.720">
    <property type="entry name" value="NAD(P)-binding Rossmann-like Domain"/>
    <property type="match status" value="1"/>
</dbReference>
<proteinExistence type="inferred from homology"/>
<dbReference type="Pfam" id="PF00106">
    <property type="entry name" value="adh_short"/>
    <property type="match status" value="1"/>
</dbReference>
<dbReference type="GeneID" id="107265706"/>
<evidence type="ECO:0000256" key="2">
    <source>
        <dbReference type="ARBA" id="ARBA00022857"/>
    </source>
</evidence>
<dbReference type="SUPFAM" id="SSF51735">
    <property type="entry name" value="NAD(P)-binding Rossmann-fold domains"/>
    <property type="match status" value="1"/>
</dbReference>
<dbReference type="PROSITE" id="PS00061">
    <property type="entry name" value="ADH_SHORT"/>
    <property type="match status" value="1"/>
</dbReference>
<keyword evidence="5" id="KW-1185">Reference proteome</keyword>
<dbReference type="RefSeq" id="XP_015590915.1">
    <property type="nucleotide sequence ID" value="XM_015735429.2"/>
</dbReference>
<dbReference type="KEGG" id="ccin:107265706"/>
<gene>
    <name evidence="6" type="primary">LOC107265706</name>
</gene>